<dbReference type="SMART" id="SM00260">
    <property type="entry name" value="CheW"/>
    <property type="match status" value="1"/>
</dbReference>
<dbReference type="InterPro" id="IPR051315">
    <property type="entry name" value="Bact_Chemotaxis_CheA"/>
</dbReference>
<evidence type="ECO:0000256" key="5">
    <source>
        <dbReference type="ARBA" id="ARBA00022490"/>
    </source>
</evidence>
<dbReference type="PROSITE" id="PS50894">
    <property type="entry name" value="HPT"/>
    <property type="match status" value="1"/>
</dbReference>
<evidence type="ECO:0000313" key="18">
    <source>
        <dbReference type="EMBL" id="MRN54029.1"/>
    </source>
</evidence>
<dbReference type="Pfam" id="PF07194">
    <property type="entry name" value="P2"/>
    <property type="match status" value="1"/>
</dbReference>
<protein>
    <recommendedName>
        <fullName evidence="4">Chemotaxis protein CheA</fullName>
        <ecNumber evidence="3">2.7.13.3</ecNumber>
    </recommendedName>
</protein>
<evidence type="ECO:0000256" key="1">
    <source>
        <dbReference type="ARBA" id="ARBA00000085"/>
    </source>
</evidence>
<dbReference type="GO" id="GO:0006935">
    <property type="term" value="P:chemotaxis"/>
    <property type="evidence" value="ECO:0007669"/>
    <property type="project" value="UniProtKB-KW"/>
</dbReference>
<evidence type="ECO:0000259" key="16">
    <source>
        <dbReference type="PROSITE" id="PS50851"/>
    </source>
</evidence>
<reference evidence="18 19" key="1">
    <citation type="submission" date="2019-11" db="EMBL/GenBank/DDBJ databases">
        <title>Paenibacillus monticola sp. nov., a novel PGPR strain isolated from mountain sample in China.</title>
        <authorList>
            <person name="Zhao Q."/>
            <person name="Li H.-P."/>
            <person name="Zhang J.-L."/>
        </authorList>
    </citation>
    <scope>NUCLEOTIDE SEQUENCE [LARGE SCALE GENOMIC DNA]</scope>
    <source>
        <strain evidence="18 19">LC-T2</strain>
    </source>
</reference>
<dbReference type="SUPFAM" id="SSF50341">
    <property type="entry name" value="CheW-like"/>
    <property type="match status" value="1"/>
</dbReference>
<dbReference type="Gene3D" id="3.30.565.10">
    <property type="entry name" value="Histidine kinase-like ATPase, C-terminal domain"/>
    <property type="match status" value="1"/>
</dbReference>
<dbReference type="InterPro" id="IPR008207">
    <property type="entry name" value="Sig_transdc_His_kin_Hpt_dom"/>
</dbReference>
<evidence type="ECO:0000256" key="7">
    <source>
        <dbReference type="ARBA" id="ARBA00022553"/>
    </source>
</evidence>
<dbReference type="RefSeq" id="WP_154119051.1">
    <property type="nucleotide sequence ID" value="NZ_WJXB01000004.1"/>
</dbReference>
<comment type="function">
    <text evidence="13">Involved in the transmission of sensory signals from the chemoreceptors to the flagellar motors. CheA is autophosphorylated; it can transfer its phosphate group to either CheB or CheY.</text>
</comment>
<dbReference type="SMART" id="SM01231">
    <property type="entry name" value="H-kinase_dim"/>
    <property type="match status" value="1"/>
</dbReference>
<feature type="domain" description="Histidine kinase" evidence="15">
    <location>
        <begin position="333"/>
        <end position="537"/>
    </location>
</feature>
<feature type="domain" description="CheW-like" evidence="16">
    <location>
        <begin position="539"/>
        <end position="673"/>
    </location>
</feature>
<evidence type="ECO:0000256" key="13">
    <source>
        <dbReference type="ARBA" id="ARBA00035100"/>
    </source>
</evidence>
<dbReference type="AlphaFoldDB" id="A0A7X2H5M8"/>
<dbReference type="InterPro" id="IPR003594">
    <property type="entry name" value="HATPase_dom"/>
</dbReference>
<evidence type="ECO:0000256" key="3">
    <source>
        <dbReference type="ARBA" id="ARBA00012438"/>
    </source>
</evidence>
<evidence type="ECO:0000259" key="17">
    <source>
        <dbReference type="PROSITE" id="PS50894"/>
    </source>
</evidence>
<dbReference type="InterPro" id="IPR036097">
    <property type="entry name" value="HisK_dim/P_sf"/>
</dbReference>
<keyword evidence="7 14" id="KW-0597">Phosphoprotein</keyword>
<dbReference type="CDD" id="cd00731">
    <property type="entry name" value="CheA_reg"/>
    <property type="match status" value="1"/>
</dbReference>
<dbReference type="SUPFAM" id="SSF47226">
    <property type="entry name" value="Histidine-containing phosphotransfer domain, HPT domain"/>
    <property type="match status" value="1"/>
</dbReference>
<gene>
    <name evidence="18" type="ORF">GJB61_13670</name>
</gene>
<dbReference type="FunFam" id="3.30.565.10:FF:000016">
    <property type="entry name" value="Chemotaxis protein CheA, putative"/>
    <property type="match status" value="1"/>
</dbReference>
<dbReference type="InterPro" id="IPR004105">
    <property type="entry name" value="CheA-like_dim"/>
</dbReference>
<dbReference type="InterPro" id="IPR036061">
    <property type="entry name" value="CheW-like_dom_sf"/>
</dbReference>
<dbReference type="Pfam" id="PF01627">
    <property type="entry name" value="Hpt"/>
    <property type="match status" value="1"/>
</dbReference>
<dbReference type="InterPro" id="IPR036890">
    <property type="entry name" value="HATPase_C_sf"/>
</dbReference>
<dbReference type="InterPro" id="IPR010808">
    <property type="entry name" value="CheA_P2-bd"/>
</dbReference>
<dbReference type="PANTHER" id="PTHR43395">
    <property type="entry name" value="SENSOR HISTIDINE KINASE CHEA"/>
    <property type="match status" value="1"/>
</dbReference>
<evidence type="ECO:0000313" key="19">
    <source>
        <dbReference type="Proteomes" id="UP000463051"/>
    </source>
</evidence>
<dbReference type="PANTHER" id="PTHR43395:SF10">
    <property type="entry name" value="CHEMOTAXIS PROTEIN CHEA"/>
    <property type="match status" value="1"/>
</dbReference>
<evidence type="ECO:0000259" key="15">
    <source>
        <dbReference type="PROSITE" id="PS50109"/>
    </source>
</evidence>
<dbReference type="SUPFAM" id="SSF55874">
    <property type="entry name" value="ATPase domain of HSP90 chaperone/DNA topoisomerase II/histidine kinase"/>
    <property type="match status" value="1"/>
</dbReference>
<keyword evidence="5" id="KW-0963">Cytoplasm</keyword>
<name>A0A7X2H5M8_9BACL</name>
<keyword evidence="9" id="KW-0547">Nucleotide-binding</keyword>
<dbReference type="InterPro" id="IPR004358">
    <property type="entry name" value="Sig_transdc_His_kin-like_C"/>
</dbReference>
<comment type="catalytic activity">
    <reaction evidence="1">
        <text>ATP + protein L-histidine = ADP + protein N-phospho-L-histidine.</text>
        <dbReference type="EC" id="2.7.13.3"/>
    </reaction>
</comment>
<dbReference type="SMART" id="SM00073">
    <property type="entry name" value="HPT"/>
    <property type="match status" value="1"/>
</dbReference>
<proteinExistence type="predicted"/>
<sequence>MSEEYINEPMLEIFIYETSLQLEQLEQKMLENEDTFYKEEVINEIFRHMHSIKSASSMMLFNEISKLAHSIEDLFYVIREEKPVQIDYSMLSDLVFEGIDFIKIEILKIKEGADASADASELIQRIKRYLEQLKELNPSLARVEQAKVDSPKKQQFYISNNKKVEKTVHQHSYQARVFFEEGCEMENIRAFTIIHNLKDFTTNLQYEPSDIIESEDSVDIIRDTGFLVSFKTNRTYDEMFQFFSQTIFLRDLELTELVLEDSELELGSDPPVKKFLGQEEQKTGNVAATIISVQVQKLDRLLDLVGEMVIAEAMVTENPDLMDLELDNFQKAARQLKKITSEIQDMVMSIRMISLSTTFQKMNRPVRDMCKKLNKEVKLSLIGEDTEVDKNIIEHLSDPLMHLIRNSMDHGFESPAEREQNNKPRTGTLTLEAKNVGSDVLIIVKDDGRGLNKSKILQKAHSNGLLRKAESEYTHKEIFNLILHPGFSTKEQVTEFSGRGVGMDVVANNVETIGGSLQVDSTEDKGTVITIRIPITLAIVDAMNIRVGQSKYTIPTSYIKESLRPKTSDLIVDPNGNEMIIVRGLFYPLIRLHERLHHAAERSSLLDGIVIILENDDKSFCILADELLGQKQVVVKALPSFFQGSHKVSVLAGCTLLGDGSISLILDIPKLSG</sequence>
<dbReference type="InterPro" id="IPR035891">
    <property type="entry name" value="CheY-binding_CheA"/>
</dbReference>
<dbReference type="Pfam" id="PF02518">
    <property type="entry name" value="HATPase_c"/>
    <property type="match status" value="1"/>
</dbReference>
<keyword evidence="11" id="KW-0067">ATP-binding</keyword>
<feature type="modified residue" description="Phosphohistidine" evidence="14">
    <location>
        <position position="50"/>
    </location>
</feature>
<dbReference type="Gene3D" id="2.30.30.40">
    <property type="entry name" value="SH3 Domains"/>
    <property type="match status" value="1"/>
</dbReference>
<comment type="caution">
    <text evidence="18">The sequence shown here is derived from an EMBL/GenBank/DDBJ whole genome shotgun (WGS) entry which is preliminary data.</text>
</comment>
<dbReference type="PROSITE" id="PS50109">
    <property type="entry name" value="HIS_KIN"/>
    <property type="match status" value="1"/>
</dbReference>
<evidence type="ECO:0000256" key="14">
    <source>
        <dbReference type="PROSITE-ProRule" id="PRU00110"/>
    </source>
</evidence>
<dbReference type="Proteomes" id="UP000463051">
    <property type="component" value="Unassembled WGS sequence"/>
</dbReference>
<evidence type="ECO:0000256" key="2">
    <source>
        <dbReference type="ARBA" id="ARBA00004496"/>
    </source>
</evidence>
<dbReference type="CDD" id="cd16916">
    <property type="entry name" value="HATPase_CheA-like"/>
    <property type="match status" value="1"/>
</dbReference>
<keyword evidence="8" id="KW-0808">Transferase</keyword>
<organism evidence="18 19">
    <name type="scientific">Paenibacillus monticola</name>
    <dbReference type="NCBI Taxonomy" id="2666075"/>
    <lineage>
        <taxon>Bacteria</taxon>
        <taxon>Bacillati</taxon>
        <taxon>Bacillota</taxon>
        <taxon>Bacilli</taxon>
        <taxon>Bacillales</taxon>
        <taxon>Paenibacillaceae</taxon>
        <taxon>Paenibacillus</taxon>
    </lineage>
</organism>
<accession>A0A7X2H5M8</accession>
<keyword evidence="12" id="KW-0902">Two-component regulatory system</keyword>
<dbReference type="Gene3D" id="3.30.70.1110">
    <property type="entry name" value="Histidine kinase CheA-like, P2 response regulator-binding domain"/>
    <property type="match status" value="1"/>
</dbReference>
<dbReference type="GO" id="GO:0000155">
    <property type="term" value="F:phosphorelay sensor kinase activity"/>
    <property type="evidence" value="ECO:0007669"/>
    <property type="project" value="InterPro"/>
</dbReference>
<keyword evidence="19" id="KW-1185">Reference proteome</keyword>
<feature type="domain" description="HPt" evidence="17">
    <location>
        <begin position="3"/>
        <end position="109"/>
    </location>
</feature>
<dbReference type="GO" id="GO:0005737">
    <property type="term" value="C:cytoplasm"/>
    <property type="evidence" value="ECO:0007669"/>
    <property type="project" value="UniProtKB-SubCell"/>
</dbReference>
<dbReference type="InterPro" id="IPR037006">
    <property type="entry name" value="CheA-like_homodim_sf"/>
</dbReference>
<dbReference type="EC" id="2.7.13.3" evidence="3"/>
<dbReference type="InterPro" id="IPR005467">
    <property type="entry name" value="His_kinase_dom"/>
</dbReference>
<dbReference type="SMART" id="SM00387">
    <property type="entry name" value="HATPase_c"/>
    <property type="match status" value="1"/>
</dbReference>
<dbReference type="CDD" id="cd00088">
    <property type="entry name" value="HPT"/>
    <property type="match status" value="1"/>
</dbReference>
<evidence type="ECO:0000256" key="10">
    <source>
        <dbReference type="ARBA" id="ARBA00022777"/>
    </source>
</evidence>
<evidence type="ECO:0000256" key="12">
    <source>
        <dbReference type="ARBA" id="ARBA00023012"/>
    </source>
</evidence>
<evidence type="ECO:0000256" key="4">
    <source>
        <dbReference type="ARBA" id="ARBA00021495"/>
    </source>
</evidence>
<dbReference type="InterPro" id="IPR002545">
    <property type="entry name" value="CheW-lke_dom"/>
</dbReference>
<dbReference type="Gene3D" id="1.20.120.160">
    <property type="entry name" value="HPT domain"/>
    <property type="match status" value="1"/>
</dbReference>
<dbReference type="InterPro" id="IPR036641">
    <property type="entry name" value="HPT_dom_sf"/>
</dbReference>
<keyword evidence="10" id="KW-0418">Kinase</keyword>
<dbReference type="GO" id="GO:0005524">
    <property type="term" value="F:ATP binding"/>
    <property type="evidence" value="ECO:0007669"/>
    <property type="project" value="UniProtKB-KW"/>
</dbReference>
<dbReference type="Gene3D" id="1.10.287.560">
    <property type="entry name" value="Histidine kinase CheA-like, homodimeric domain"/>
    <property type="match status" value="1"/>
</dbReference>
<dbReference type="EMBL" id="WJXB01000004">
    <property type="protein sequence ID" value="MRN54029.1"/>
    <property type="molecule type" value="Genomic_DNA"/>
</dbReference>
<evidence type="ECO:0000256" key="8">
    <source>
        <dbReference type="ARBA" id="ARBA00022679"/>
    </source>
</evidence>
<evidence type="ECO:0000256" key="6">
    <source>
        <dbReference type="ARBA" id="ARBA00022500"/>
    </source>
</evidence>
<dbReference type="Pfam" id="PF02895">
    <property type="entry name" value="H-kinase_dim"/>
    <property type="match status" value="1"/>
</dbReference>
<dbReference type="SUPFAM" id="SSF47384">
    <property type="entry name" value="Homodimeric domain of signal transducing histidine kinase"/>
    <property type="match status" value="1"/>
</dbReference>
<dbReference type="SUPFAM" id="SSF55052">
    <property type="entry name" value="CheY-binding domain of CheA"/>
    <property type="match status" value="1"/>
</dbReference>
<dbReference type="Pfam" id="PF01584">
    <property type="entry name" value="CheW"/>
    <property type="match status" value="1"/>
</dbReference>
<evidence type="ECO:0000256" key="11">
    <source>
        <dbReference type="ARBA" id="ARBA00022840"/>
    </source>
</evidence>
<comment type="subcellular location">
    <subcellularLocation>
        <location evidence="2">Cytoplasm</location>
    </subcellularLocation>
</comment>
<evidence type="ECO:0000256" key="9">
    <source>
        <dbReference type="ARBA" id="ARBA00022741"/>
    </source>
</evidence>
<dbReference type="PROSITE" id="PS50851">
    <property type="entry name" value="CHEW"/>
    <property type="match status" value="1"/>
</dbReference>
<dbReference type="InterPro" id="IPR037052">
    <property type="entry name" value="CheA-like_P2_sf"/>
</dbReference>
<keyword evidence="6" id="KW-0145">Chemotaxis</keyword>
<dbReference type="PRINTS" id="PR00344">
    <property type="entry name" value="BCTRLSENSOR"/>
</dbReference>